<feature type="chain" id="PRO_5040740226" evidence="6">
    <location>
        <begin position="20"/>
        <end position="105"/>
    </location>
</feature>
<dbReference type="GO" id="GO:0072546">
    <property type="term" value="C:EMC complex"/>
    <property type="evidence" value="ECO:0007669"/>
    <property type="project" value="TreeGrafter"/>
</dbReference>
<gene>
    <name evidence="7" type="ORF">CANVERA_P0098</name>
</gene>
<evidence type="ECO:0000256" key="1">
    <source>
        <dbReference type="ARBA" id="ARBA00004127"/>
    </source>
</evidence>
<dbReference type="InterPro" id="IPR018937">
    <property type="entry name" value="MMgT"/>
</dbReference>
<comment type="similarity">
    <text evidence="2">Belongs to the membrane magnesium transporter (TC 1.A.67) family.</text>
</comment>
<dbReference type="OrthoDB" id="44756at2759"/>
<evidence type="ECO:0000256" key="2">
    <source>
        <dbReference type="ARBA" id="ARBA00006109"/>
    </source>
</evidence>
<comment type="caution">
    <text evidence="7">The sequence shown here is derived from an EMBL/GenBank/DDBJ whole genome shotgun (WGS) entry which is preliminary data.</text>
</comment>
<proteinExistence type="inferred from homology"/>
<dbReference type="PANTHER" id="PTHR28144:SF1">
    <property type="entry name" value="ER MEMBRANE PROTEIN COMPLEX SUBUNIT 5"/>
    <property type="match status" value="1"/>
</dbReference>
<evidence type="ECO:0000256" key="4">
    <source>
        <dbReference type="ARBA" id="ARBA00022989"/>
    </source>
</evidence>
<evidence type="ECO:0000256" key="6">
    <source>
        <dbReference type="SAM" id="SignalP"/>
    </source>
</evidence>
<dbReference type="GO" id="GO:0034975">
    <property type="term" value="P:protein folding in endoplasmic reticulum"/>
    <property type="evidence" value="ECO:0007669"/>
    <property type="project" value="TreeGrafter"/>
</dbReference>
<dbReference type="PANTHER" id="PTHR28144">
    <property type="entry name" value="ER MEMBRANE PROTEIN COMPLEX SUBUNIT 5"/>
    <property type="match status" value="1"/>
</dbReference>
<organism evidence="7 8">
    <name type="scientific">Candida verbasci</name>
    <dbReference type="NCBI Taxonomy" id="1227364"/>
    <lineage>
        <taxon>Eukaryota</taxon>
        <taxon>Fungi</taxon>
        <taxon>Dikarya</taxon>
        <taxon>Ascomycota</taxon>
        <taxon>Saccharomycotina</taxon>
        <taxon>Pichiomycetes</taxon>
        <taxon>Debaryomycetaceae</taxon>
        <taxon>Candida/Lodderomyces clade</taxon>
        <taxon>Candida</taxon>
    </lineage>
</organism>
<keyword evidence="6" id="KW-0732">Signal</keyword>
<reference evidence="7" key="1">
    <citation type="submission" date="2022-12" db="EMBL/GenBank/DDBJ databases">
        <authorList>
            <person name="Brejova B."/>
        </authorList>
    </citation>
    <scope>NUCLEOTIDE SEQUENCE</scope>
</reference>
<sequence>MKQYIYLVGLLLLLHSGYSSFEYHKFGIEISLDIKLESLIGVLLIIIGSIINIENESFLTIDNKVIKNKAKYLKFIKMSDAVQLGESLGVTDYEEYNTRLPFINI</sequence>
<dbReference type="Pfam" id="PF10270">
    <property type="entry name" value="MMgT"/>
    <property type="match status" value="1"/>
</dbReference>
<keyword evidence="3" id="KW-0812">Transmembrane</keyword>
<accession>A0A9W4XJ48</accession>
<name>A0A9W4XJ48_9ASCO</name>
<evidence type="ECO:0000256" key="5">
    <source>
        <dbReference type="ARBA" id="ARBA00023136"/>
    </source>
</evidence>
<dbReference type="AlphaFoldDB" id="A0A9W4XJ48"/>
<keyword evidence="5" id="KW-0472">Membrane</keyword>
<evidence type="ECO:0000313" key="8">
    <source>
        <dbReference type="Proteomes" id="UP001152885"/>
    </source>
</evidence>
<evidence type="ECO:0000313" key="7">
    <source>
        <dbReference type="EMBL" id="CAI5755581.1"/>
    </source>
</evidence>
<keyword evidence="4" id="KW-1133">Transmembrane helix</keyword>
<protein>
    <submittedName>
        <fullName evidence="7">Uncharacterized protein</fullName>
    </submittedName>
</protein>
<evidence type="ECO:0000256" key="3">
    <source>
        <dbReference type="ARBA" id="ARBA00022692"/>
    </source>
</evidence>
<comment type="subcellular location">
    <subcellularLocation>
        <location evidence="1">Endomembrane system</location>
        <topology evidence="1">Multi-pass membrane protein</topology>
    </subcellularLocation>
</comment>
<dbReference type="InterPro" id="IPR053279">
    <property type="entry name" value="EMC_subunit"/>
</dbReference>
<dbReference type="EMBL" id="CANTUO010000001">
    <property type="protein sequence ID" value="CAI5755581.1"/>
    <property type="molecule type" value="Genomic_DNA"/>
</dbReference>
<feature type="signal peptide" evidence="6">
    <location>
        <begin position="1"/>
        <end position="19"/>
    </location>
</feature>
<dbReference type="Proteomes" id="UP001152885">
    <property type="component" value="Unassembled WGS sequence"/>
</dbReference>
<keyword evidence="8" id="KW-1185">Reference proteome</keyword>